<dbReference type="SUPFAM" id="SSF56024">
    <property type="entry name" value="Phospholipase D/nuclease"/>
    <property type="match status" value="2"/>
</dbReference>
<feature type="compositionally biased region" description="Polar residues" evidence="6">
    <location>
        <begin position="740"/>
        <end position="753"/>
    </location>
</feature>
<name>A0A0U1LKV1_TALIS</name>
<dbReference type="InterPro" id="IPR025202">
    <property type="entry name" value="PLD-like_dom"/>
</dbReference>
<feature type="region of interest" description="Disordered" evidence="6">
    <location>
        <begin position="1"/>
        <end position="124"/>
    </location>
</feature>
<feature type="compositionally biased region" description="Polar residues" evidence="6">
    <location>
        <begin position="646"/>
        <end position="655"/>
    </location>
</feature>
<dbReference type="Pfam" id="PF13091">
    <property type="entry name" value="PLDc_2"/>
    <property type="match status" value="1"/>
</dbReference>
<feature type="compositionally biased region" description="Low complexity" evidence="6">
    <location>
        <begin position="513"/>
        <end position="531"/>
    </location>
</feature>
<dbReference type="CDD" id="cd09138">
    <property type="entry name" value="PLDc_vPLD1_2_yPLD_like_1"/>
    <property type="match status" value="1"/>
</dbReference>
<evidence type="ECO:0000313" key="9">
    <source>
        <dbReference type="Proteomes" id="UP000054383"/>
    </source>
</evidence>
<evidence type="ECO:0000256" key="5">
    <source>
        <dbReference type="ARBA" id="ARBA00023098"/>
    </source>
</evidence>
<sequence>MSGGNNPLAYGRYYGESDNSQGGERGLGDSARGFLTDGLKKFKDHYAQSQQQQSTQGQQQQQQQQNYNYGSGSGPQPTQSGSYDYQQQQPPPPSQQQQQQQQQQHQQYQQNPPYQGSTRPHRQDKLSGFLDKFQDTVSGVGSQLAQKIGTTLDAEGYSQYGSTSSSNSNGQRFKSFAPVRENNDVKWHVDGFSYFWAVSLALENAKDSIWILDWWLSPELYLRRPPAKNEQYRLDRMLQAAAQRGVRVNIIVYKEVEKALTLSSEHTKHDLEALHPNIHVFRHPDHLPDTNEIKNSLTASFQNLSFDGASLSKLPGDTIKAFYGTKGDTVLFWAHHEKLCLVDGKIAFMGGLDLCFGRWDTNQHAIADVHPADLREIVFPGQDYNNARVLDFQDVSHWEQNQLDRKATSRMGWSDISISLRGPAVEDLRRHFVDRWNYIFDTKYYARNETKYQKLSLYRQSGFGTQAQGNAPGNPPPGNAPPGAPVPPVTATQQSQHPQPPNQGHLNQDPHWQQSQTPQWQGQQQSTAQSSYPPPPPSQGQQQQQPQWQGQQSSSTQSYPPPPGQQQQSQQPQWQSQQSSATQSYPPPPGSQPQQHQDQPSWQGQQSSTTQSYPPPPGQQQQSQQPQWQGQQSPATQSYPPPAASHENQQSQSGQYFPPPPPGPPPAHTSSEYTGQQAQAPTQQGYGSGQYGSHTPTPTQSQTPYFAPPPTQESQQSQQSQTRGVYDEGDLSRGYGSNLPGYSNEYQGNGKSTAQNFMTDVRGLGHSLRGQLAGQVHQYQDKYITNLGRPVGTQLCQVVRSCSQWSAGIPTEHSIQDAYIAAIRNSQHFVYIENQFFITATGDEQKPVQNKIGAAIVERILRAARAGQKYKIIVVIPAVPGFAGDLRDDSSLGTRAIMEFQYNSINRGGHSIMELIAKEGFNPMDYIRFYNLRNYDRINTNSTMLQAEKSSGVSYEDARRYHDAAEVGSGGYGPGAPARGFDTTQPYDQYQKAATAHPSATSGRWDSVSECYMLGGEDIRKVPWDSDLPEIDAFVSEELYVHSKVLIADDRIAIVGSANLNDRSQLGTHDSEIALVIEDPTPVASQMDGQQWQASLFAASLRRELSRKHLGLLKPQDYTRPNANCQPVGVPNEADLNSPESQVVADPLSNTFQSLWNSRARTNTEVFRKVFNPVPDDYVRNWDAYKEFYEYNFRKADIEAEGKRVARPGKYEWGHVVRDNFAPGPEGAQQVKELLSQVKGTLVEMPLMFLIEEDIAKEGLTLNALTEEVYT</sequence>
<dbReference type="GO" id="GO:0004630">
    <property type="term" value="F:phospholipase D activity"/>
    <property type="evidence" value="ECO:0007669"/>
    <property type="project" value="UniProtKB-UniRule"/>
</dbReference>
<keyword evidence="4" id="KW-0442">Lipid degradation</keyword>
<feature type="compositionally biased region" description="Pro residues" evidence="6">
    <location>
        <begin position="657"/>
        <end position="667"/>
    </location>
</feature>
<evidence type="ECO:0000256" key="3">
    <source>
        <dbReference type="ARBA" id="ARBA00022801"/>
    </source>
</evidence>
<feature type="compositionally biased region" description="Low complexity" evidence="6">
    <location>
        <begin position="95"/>
        <end position="115"/>
    </location>
</feature>
<feature type="compositionally biased region" description="Low complexity" evidence="6">
    <location>
        <begin position="592"/>
        <end position="612"/>
    </location>
</feature>
<dbReference type="InterPro" id="IPR001736">
    <property type="entry name" value="PLipase_D/transphosphatidylase"/>
</dbReference>
<dbReference type="PROSITE" id="PS50035">
    <property type="entry name" value="PLD"/>
    <property type="match status" value="2"/>
</dbReference>
<evidence type="ECO:0000259" key="7">
    <source>
        <dbReference type="PROSITE" id="PS50035"/>
    </source>
</evidence>
<gene>
    <name evidence="8" type="ORF">PISL3812_01014</name>
</gene>
<dbReference type="STRING" id="28573.A0A0U1LKV1"/>
<feature type="compositionally biased region" description="Low complexity" evidence="6">
    <location>
        <begin position="539"/>
        <end position="558"/>
    </location>
</feature>
<evidence type="ECO:0000256" key="2">
    <source>
        <dbReference type="ARBA" id="ARBA00022737"/>
    </source>
</evidence>
<proteinExistence type="predicted"/>
<feature type="region of interest" description="Disordered" evidence="6">
    <location>
        <begin position="463"/>
        <end position="753"/>
    </location>
</feature>
<dbReference type="PANTHER" id="PTHR18896">
    <property type="entry name" value="PHOSPHOLIPASE D"/>
    <property type="match status" value="1"/>
</dbReference>
<dbReference type="Proteomes" id="UP000054383">
    <property type="component" value="Unassembled WGS sequence"/>
</dbReference>
<keyword evidence="5" id="KW-0443">Lipid metabolism</keyword>
<keyword evidence="9" id="KW-1185">Reference proteome</keyword>
<feature type="compositionally biased region" description="Low complexity" evidence="6">
    <location>
        <begin position="565"/>
        <end position="584"/>
    </location>
</feature>
<accession>A0A0U1LKV1</accession>
<feature type="domain" description="PLD phosphodiesterase" evidence="7">
    <location>
        <begin position="331"/>
        <end position="358"/>
    </location>
</feature>
<organism evidence="8 9">
    <name type="scientific">Talaromyces islandicus</name>
    <name type="common">Penicillium islandicum</name>
    <dbReference type="NCBI Taxonomy" id="28573"/>
    <lineage>
        <taxon>Eukaryota</taxon>
        <taxon>Fungi</taxon>
        <taxon>Dikarya</taxon>
        <taxon>Ascomycota</taxon>
        <taxon>Pezizomycotina</taxon>
        <taxon>Eurotiomycetes</taxon>
        <taxon>Eurotiomycetidae</taxon>
        <taxon>Eurotiales</taxon>
        <taxon>Trichocomaceae</taxon>
        <taxon>Talaromyces</taxon>
        <taxon>Talaromyces sect. Islandici</taxon>
    </lineage>
</organism>
<evidence type="ECO:0000313" key="8">
    <source>
        <dbReference type="EMBL" id="CRG83659.1"/>
    </source>
</evidence>
<dbReference type="OMA" id="ILYWAHH"/>
<dbReference type="OrthoDB" id="14911at2759"/>
<reference evidence="8 9" key="1">
    <citation type="submission" date="2015-04" db="EMBL/GenBank/DDBJ databases">
        <authorList>
            <person name="Syromyatnikov M.Y."/>
            <person name="Popov V.N."/>
        </authorList>
    </citation>
    <scope>NUCLEOTIDE SEQUENCE [LARGE SCALE GENOMIC DNA]</scope>
    <source>
        <strain evidence="8">WF-38-12</strain>
    </source>
</reference>
<keyword evidence="3" id="KW-0378">Hydrolase</keyword>
<feature type="compositionally biased region" description="Polar residues" evidence="6">
    <location>
        <begin position="490"/>
        <end position="512"/>
    </location>
</feature>
<feature type="compositionally biased region" description="Low complexity" evidence="6">
    <location>
        <begin position="619"/>
        <end position="638"/>
    </location>
</feature>
<dbReference type="EC" id="3.1.4.4" evidence="1"/>
<evidence type="ECO:0000256" key="6">
    <source>
        <dbReference type="SAM" id="MobiDB-lite"/>
    </source>
</evidence>
<keyword evidence="2" id="KW-0677">Repeat</keyword>
<dbReference type="GO" id="GO:0009395">
    <property type="term" value="P:phospholipid catabolic process"/>
    <property type="evidence" value="ECO:0007669"/>
    <property type="project" value="TreeGrafter"/>
</dbReference>
<feature type="compositionally biased region" description="Low complexity" evidence="6">
    <location>
        <begin position="673"/>
        <end position="704"/>
    </location>
</feature>
<dbReference type="FunFam" id="3.30.870.10:FF:000034">
    <property type="entry name" value="Phospholipase"/>
    <property type="match status" value="1"/>
</dbReference>
<dbReference type="Pfam" id="PF00614">
    <property type="entry name" value="PLDc"/>
    <property type="match status" value="1"/>
</dbReference>
<dbReference type="InterPro" id="IPR015679">
    <property type="entry name" value="PLipase_D_fam"/>
</dbReference>
<dbReference type="SMART" id="SM00155">
    <property type="entry name" value="PLDc"/>
    <property type="match status" value="2"/>
</dbReference>
<dbReference type="EMBL" id="CVMT01000001">
    <property type="protein sequence ID" value="CRG83659.1"/>
    <property type="molecule type" value="Genomic_DNA"/>
</dbReference>
<dbReference type="AlphaFoldDB" id="A0A0U1LKV1"/>
<feature type="compositionally biased region" description="Low complexity" evidence="6">
    <location>
        <begin position="712"/>
        <end position="721"/>
    </location>
</feature>
<feature type="compositionally biased region" description="Low complexity" evidence="6">
    <location>
        <begin position="48"/>
        <end position="88"/>
    </location>
</feature>
<dbReference type="PANTHER" id="PTHR18896:SF186">
    <property type="entry name" value="PHOSPHOLIPASE D"/>
    <property type="match status" value="1"/>
</dbReference>
<evidence type="ECO:0000256" key="4">
    <source>
        <dbReference type="ARBA" id="ARBA00022963"/>
    </source>
</evidence>
<protein>
    <recommendedName>
        <fullName evidence="1">phospholipase D</fullName>
        <ecNumber evidence="1">3.1.4.4</ecNumber>
    </recommendedName>
</protein>
<dbReference type="GO" id="GO:0006654">
    <property type="term" value="P:phosphatidic acid biosynthetic process"/>
    <property type="evidence" value="ECO:0007669"/>
    <property type="project" value="InterPro"/>
</dbReference>
<feature type="compositionally biased region" description="Pro residues" evidence="6">
    <location>
        <begin position="473"/>
        <end position="488"/>
    </location>
</feature>
<dbReference type="GO" id="GO:0035556">
    <property type="term" value="P:intracellular signal transduction"/>
    <property type="evidence" value="ECO:0007669"/>
    <property type="project" value="InterPro"/>
</dbReference>
<evidence type="ECO:0000256" key="1">
    <source>
        <dbReference type="ARBA" id="ARBA00012027"/>
    </source>
</evidence>
<feature type="domain" description="PLD phosphodiesterase" evidence="7">
    <location>
        <begin position="1037"/>
        <end position="1064"/>
    </location>
</feature>
<dbReference type="Gene3D" id="3.30.870.10">
    <property type="entry name" value="Endonuclease Chain A"/>
    <property type="match status" value="3"/>
</dbReference>
<dbReference type="CDD" id="cd09141">
    <property type="entry name" value="PLDc_vPLD1_2_yPLD_like_2"/>
    <property type="match status" value="1"/>
</dbReference>